<dbReference type="Gene3D" id="1.20.1510.10">
    <property type="entry name" value="Cation efflux protein transmembrane domain"/>
    <property type="match status" value="1"/>
</dbReference>
<keyword evidence="5 8" id="KW-1133">Transmembrane helix</keyword>
<feature type="domain" description="Cation efflux protein transmembrane" evidence="9">
    <location>
        <begin position="81"/>
        <end position="273"/>
    </location>
</feature>
<sequence>MSTDDHPHGDRPEHGPVGTDDHGHDHGPAGSDDHGHDHAPGGPLARAWAGLVHAVRPHSHDHADSVDDALVTSAAGIRATKISLLLLAVTAVLQVVVFLVSGSVALLADTIHNVSDAFTSIPLWIAFVLLRRPPSRRFTYGLGRVEDLAGIVIVLFILASAVVVGFESVRAFADPRGYDNVLLVALAGVIGFVGNEAVAVYRIRVGRRIGSAALVADGNHARTDGFTSLGVVASAVGVSLGFPLADPLVGLAITVAILVILVGAARDVLRRLLDAVDPAMVDHAEQVLAAVPGVEHVEGVRMRWTGHRVRAEADVTVDPDLDVRAAHDISEAARHELLHAVKGLDDVTVHVGPTLGEEHGDPHGLTSHHRRDAPGGSPRRGHEH</sequence>
<keyword evidence="4 8" id="KW-0812">Transmembrane</keyword>
<reference evidence="12" key="1">
    <citation type="journal article" date="2019" name="Int. J. Syst. Evol. Microbiol.">
        <title>The Global Catalogue of Microorganisms (GCM) 10K type strain sequencing project: providing services to taxonomists for standard genome sequencing and annotation.</title>
        <authorList>
            <consortium name="The Broad Institute Genomics Platform"/>
            <consortium name="The Broad Institute Genome Sequencing Center for Infectious Disease"/>
            <person name="Wu L."/>
            <person name="Ma J."/>
        </authorList>
    </citation>
    <scope>NUCLEOTIDE SEQUENCE [LARGE SCALE GENOMIC DNA]</scope>
    <source>
        <strain evidence="12">NCAIM B.02333</strain>
    </source>
</reference>
<keyword evidence="12" id="KW-1185">Reference proteome</keyword>
<dbReference type="NCBIfam" id="TIGR01297">
    <property type="entry name" value="CDF"/>
    <property type="match status" value="1"/>
</dbReference>
<dbReference type="EMBL" id="JBHRWW010000002">
    <property type="protein sequence ID" value="MFC3687679.1"/>
    <property type="molecule type" value="Genomic_DNA"/>
</dbReference>
<dbReference type="InterPro" id="IPR050291">
    <property type="entry name" value="CDF_Transporter"/>
</dbReference>
<name>A0ABV7WE73_9MICO</name>
<feature type="transmembrane region" description="Helical" evidence="8">
    <location>
        <begin position="248"/>
        <end position="265"/>
    </location>
</feature>
<accession>A0ABV7WE73</accession>
<comment type="subcellular location">
    <subcellularLocation>
        <location evidence="1">Membrane</location>
        <topology evidence="1">Multi-pass membrane protein</topology>
    </subcellularLocation>
</comment>
<feature type="region of interest" description="Disordered" evidence="7">
    <location>
        <begin position="1"/>
        <end position="42"/>
    </location>
</feature>
<keyword evidence="6 8" id="KW-0472">Membrane</keyword>
<comment type="similarity">
    <text evidence="2">Belongs to the cation diffusion facilitator (CDF) transporter (TC 2.A.4) family.</text>
</comment>
<feature type="transmembrane region" description="Helical" evidence="8">
    <location>
        <begin position="181"/>
        <end position="203"/>
    </location>
</feature>
<evidence type="ECO:0000259" key="9">
    <source>
        <dbReference type="Pfam" id="PF01545"/>
    </source>
</evidence>
<proteinExistence type="inferred from homology"/>
<evidence type="ECO:0000259" key="10">
    <source>
        <dbReference type="Pfam" id="PF16916"/>
    </source>
</evidence>
<feature type="domain" description="Cation efflux protein cytoplasmic" evidence="10">
    <location>
        <begin position="278"/>
        <end position="353"/>
    </location>
</feature>
<organism evidence="11 12">
    <name type="scientific">Aquipuribacter hungaricus</name>
    <dbReference type="NCBI Taxonomy" id="545624"/>
    <lineage>
        <taxon>Bacteria</taxon>
        <taxon>Bacillati</taxon>
        <taxon>Actinomycetota</taxon>
        <taxon>Actinomycetes</taxon>
        <taxon>Micrococcales</taxon>
        <taxon>Intrasporangiaceae</taxon>
        <taxon>Aquipuribacter</taxon>
    </lineage>
</organism>
<feature type="transmembrane region" description="Helical" evidence="8">
    <location>
        <begin position="224"/>
        <end position="242"/>
    </location>
</feature>
<dbReference type="Proteomes" id="UP001595685">
    <property type="component" value="Unassembled WGS sequence"/>
</dbReference>
<feature type="transmembrane region" description="Helical" evidence="8">
    <location>
        <begin position="84"/>
        <end position="108"/>
    </location>
</feature>
<dbReference type="Gene3D" id="3.30.70.1350">
    <property type="entry name" value="Cation efflux protein, cytoplasmic domain"/>
    <property type="match status" value="1"/>
</dbReference>
<dbReference type="SUPFAM" id="SSF161111">
    <property type="entry name" value="Cation efflux protein transmembrane domain-like"/>
    <property type="match status" value="1"/>
</dbReference>
<dbReference type="InterPro" id="IPR027469">
    <property type="entry name" value="Cation_efflux_TMD_sf"/>
</dbReference>
<evidence type="ECO:0000256" key="1">
    <source>
        <dbReference type="ARBA" id="ARBA00004141"/>
    </source>
</evidence>
<feature type="transmembrane region" description="Helical" evidence="8">
    <location>
        <begin position="114"/>
        <end position="130"/>
    </location>
</feature>
<dbReference type="Pfam" id="PF01545">
    <property type="entry name" value="Cation_efflux"/>
    <property type="match status" value="1"/>
</dbReference>
<feature type="region of interest" description="Disordered" evidence="7">
    <location>
        <begin position="351"/>
        <end position="384"/>
    </location>
</feature>
<evidence type="ECO:0000256" key="4">
    <source>
        <dbReference type="ARBA" id="ARBA00022692"/>
    </source>
</evidence>
<dbReference type="InterPro" id="IPR058533">
    <property type="entry name" value="Cation_efflux_TM"/>
</dbReference>
<comment type="caution">
    <text evidence="11">The sequence shown here is derived from an EMBL/GenBank/DDBJ whole genome shotgun (WGS) entry which is preliminary data.</text>
</comment>
<dbReference type="PANTHER" id="PTHR43840:SF15">
    <property type="entry name" value="MITOCHONDRIAL METAL TRANSPORTER 1-RELATED"/>
    <property type="match status" value="1"/>
</dbReference>
<feature type="transmembrane region" description="Helical" evidence="8">
    <location>
        <begin position="151"/>
        <end position="169"/>
    </location>
</feature>
<evidence type="ECO:0000256" key="6">
    <source>
        <dbReference type="ARBA" id="ARBA00023136"/>
    </source>
</evidence>
<feature type="compositionally biased region" description="Basic and acidic residues" evidence="7">
    <location>
        <begin position="1"/>
        <end position="39"/>
    </location>
</feature>
<dbReference type="InterPro" id="IPR002524">
    <property type="entry name" value="Cation_efflux"/>
</dbReference>
<evidence type="ECO:0000256" key="3">
    <source>
        <dbReference type="ARBA" id="ARBA00022448"/>
    </source>
</evidence>
<dbReference type="InterPro" id="IPR027470">
    <property type="entry name" value="Cation_efflux_CTD"/>
</dbReference>
<keyword evidence="3" id="KW-0813">Transport</keyword>
<evidence type="ECO:0000256" key="2">
    <source>
        <dbReference type="ARBA" id="ARBA00008114"/>
    </source>
</evidence>
<gene>
    <name evidence="11" type="ORF">ACFOLH_04920</name>
</gene>
<dbReference type="PANTHER" id="PTHR43840">
    <property type="entry name" value="MITOCHONDRIAL METAL TRANSPORTER 1-RELATED"/>
    <property type="match status" value="1"/>
</dbReference>
<dbReference type="Pfam" id="PF16916">
    <property type="entry name" value="ZT_dimer"/>
    <property type="match status" value="1"/>
</dbReference>
<dbReference type="RefSeq" id="WP_340292037.1">
    <property type="nucleotide sequence ID" value="NZ_JBBEOI010000057.1"/>
</dbReference>
<evidence type="ECO:0000313" key="11">
    <source>
        <dbReference type="EMBL" id="MFC3687679.1"/>
    </source>
</evidence>
<dbReference type="InterPro" id="IPR036837">
    <property type="entry name" value="Cation_efflux_CTD_sf"/>
</dbReference>
<evidence type="ECO:0000256" key="8">
    <source>
        <dbReference type="SAM" id="Phobius"/>
    </source>
</evidence>
<evidence type="ECO:0000313" key="12">
    <source>
        <dbReference type="Proteomes" id="UP001595685"/>
    </source>
</evidence>
<evidence type="ECO:0000256" key="5">
    <source>
        <dbReference type="ARBA" id="ARBA00022989"/>
    </source>
</evidence>
<dbReference type="SUPFAM" id="SSF160240">
    <property type="entry name" value="Cation efflux protein cytoplasmic domain-like"/>
    <property type="match status" value="1"/>
</dbReference>
<protein>
    <submittedName>
        <fullName evidence="11">Cation diffusion facilitator family transporter</fullName>
    </submittedName>
</protein>
<evidence type="ECO:0000256" key="7">
    <source>
        <dbReference type="SAM" id="MobiDB-lite"/>
    </source>
</evidence>